<dbReference type="EMBL" id="DXBN01000143">
    <property type="protein sequence ID" value="HIZ53568.1"/>
    <property type="molecule type" value="Genomic_DNA"/>
</dbReference>
<keyword evidence="2" id="KW-0255">Endonuclease</keyword>
<dbReference type="SMART" id="SM00507">
    <property type="entry name" value="HNHc"/>
    <property type="match status" value="1"/>
</dbReference>
<reference evidence="2" key="2">
    <citation type="submission" date="2021-04" db="EMBL/GenBank/DDBJ databases">
        <authorList>
            <person name="Gilroy R."/>
        </authorList>
    </citation>
    <scope>NUCLEOTIDE SEQUENCE</scope>
    <source>
        <strain evidence="2">CHK172-16539</strain>
    </source>
</reference>
<reference evidence="2" key="1">
    <citation type="journal article" date="2021" name="PeerJ">
        <title>Extensive microbial diversity within the chicken gut microbiome revealed by metagenomics and culture.</title>
        <authorList>
            <person name="Gilroy R."/>
            <person name="Ravi A."/>
            <person name="Getino M."/>
            <person name="Pursley I."/>
            <person name="Horton D.L."/>
            <person name="Alikhan N.F."/>
            <person name="Baker D."/>
            <person name="Gharbi K."/>
            <person name="Hall N."/>
            <person name="Watson M."/>
            <person name="Adriaenssens E.M."/>
            <person name="Foster-Nyarko E."/>
            <person name="Jarju S."/>
            <person name="Secka A."/>
            <person name="Antonio M."/>
            <person name="Oren A."/>
            <person name="Chaudhuri R.R."/>
            <person name="La Ragione R."/>
            <person name="Hildebrand F."/>
            <person name="Pallen M.J."/>
        </authorList>
    </citation>
    <scope>NUCLEOTIDE SEQUENCE</scope>
    <source>
        <strain evidence="2">CHK172-16539</strain>
    </source>
</reference>
<dbReference type="GO" id="GO:0003676">
    <property type="term" value="F:nucleic acid binding"/>
    <property type="evidence" value="ECO:0007669"/>
    <property type="project" value="InterPro"/>
</dbReference>
<keyword evidence="2" id="KW-0378">Hydrolase</keyword>
<dbReference type="Proteomes" id="UP000824063">
    <property type="component" value="Unassembled WGS sequence"/>
</dbReference>
<gene>
    <name evidence="2" type="ORF">IAA20_06475</name>
</gene>
<proteinExistence type="predicted"/>
<organism evidence="2 3">
    <name type="scientific">Candidatus Enterococcus avicola</name>
    <dbReference type="NCBI Taxonomy" id="2838561"/>
    <lineage>
        <taxon>Bacteria</taxon>
        <taxon>Bacillati</taxon>
        <taxon>Bacillota</taxon>
        <taxon>Bacilli</taxon>
        <taxon>Lactobacillales</taxon>
        <taxon>Enterococcaceae</taxon>
        <taxon>Enterococcus</taxon>
    </lineage>
</organism>
<comment type="caution">
    <text evidence="2">The sequence shown here is derived from an EMBL/GenBank/DDBJ whole genome shotgun (WGS) entry which is preliminary data.</text>
</comment>
<dbReference type="CDD" id="cd00085">
    <property type="entry name" value="HNHc"/>
    <property type="match status" value="1"/>
</dbReference>
<evidence type="ECO:0000313" key="3">
    <source>
        <dbReference type="Proteomes" id="UP000824063"/>
    </source>
</evidence>
<dbReference type="GO" id="GO:0004519">
    <property type="term" value="F:endonuclease activity"/>
    <property type="evidence" value="ECO:0007669"/>
    <property type="project" value="UniProtKB-KW"/>
</dbReference>
<name>A0A9D2F7R0_9ENTE</name>
<dbReference type="Pfam" id="PF01844">
    <property type="entry name" value="HNH"/>
    <property type="match status" value="1"/>
</dbReference>
<sequence length="309" mass="36350">MSKKWTTEMYVDYVNEKHPDFEVRGEYLNNNTGMLMYHKKCNREFVVRPANFKTRGTCSLCNGIFKKTTEQFKKELFDLVGNEYLVMGEYVNAKSKIKLCHLVCSYEYAATPDDFLNGGTRCPRCFGNNRKSTEKFKTEVRDSFGNGYLVLGEYSNNKTPLLMQHNSETCRHKFMVSPDAFLRGSHCNKCGTKKRSGEFHYKYNPNLTDEERQARDMQNGEIRKWRNKVYKRDGHTCQICQQKGGKLNAHHIYSWDKYKDKRFDIDNGITLCESCHRKFHRLYGYGGNTNMEFKYHLANLKNNNQMTLF</sequence>
<dbReference type="AlphaFoldDB" id="A0A9D2F7R0"/>
<protein>
    <submittedName>
        <fullName evidence="2">HNH endonuclease</fullName>
    </submittedName>
</protein>
<dbReference type="GO" id="GO:0008270">
    <property type="term" value="F:zinc ion binding"/>
    <property type="evidence" value="ECO:0007669"/>
    <property type="project" value="InterPro"/>
</dbReference>
<dbReference type="InterPro" id="IPR003615">
    <property type="entry name" value="HNH_nuc"/>
</dbReference>
<accession>A0A9D2F7R0</accession>
<evidence type="ECO:0000313" key="2">
    <source>
        <dbReference type="EMBL" id="HIZ53568.1"/>
    </source>
</evidence>
<dbReference type="InterPro" id="IPR002711">
    <property type="entry name" value="HNH"/>
</dbReference>
<feature type="domain" description="HNH nuclease" evidence="1">
    <location>
        <begin position="224"/>
        <end position="277"/>
    </location>
</feature>
<evidence type="ECO:0000259" key="1">
    <source>
        <dbReference type="SMART" id="SM00507"/>
    </source>
</evidence>
<dbReference type="Gene3D" id="1.10.30.50">
    <property type="match status" value="1"/>
</dbReference>
<keyword evidence="2" id="KW-0540">Nuclease</keyword>